<dbReference type="Proteomes" id="UP001520878">
    <property type="component" value="Unassembled WGS sequence"/>
</dbReference>
<comment type="caution">
    <text evidence="1">The sequence shown here is derived from an EMBL/GenBank/DDBJ whole genome shotgun (WGS) entry which is preliminary data.</text>
</comment>
<evidence type="ECO:0000313" key="1">
    <source>
        <dbReference type="EMBL" id="MCC2615451.1"/>
    </source>
</evidence>
<dbReference type="InterPro" id="IPR021879">
    <property type="entry name" value="VC2046_fam"/>
</dbReference>
<gene>
    <name evidence="1" type="ORF">LJ739_04260</name>
</gene>
<accession>A0ABS8G899</accession>
<evidence type="ECO:0000313" key="2">
    <source>
        <dbReference type="Proteomes" id="UP001520878"/>
    </source>
</evidence>
<protein>
    <submittedName>
        <fullName evidence="1">Uncharacterized protein</fullName>
    </submittedName>
</protein>
<reference evidence="1 2" key="1">
    <citation type="submission" date="2021-10" db="EMBL/GenBank/DDBJ databases">
        <title>Draft genome of Aestuariibacter halophilus JC2043.</title>
        <authorList>
            <person name="Emsley S.A."/>
            <person name="Pfannmuller K.M."/>
            <person name="Ushijima B."/>
            <person name="Saw J.H."/>
            <person name="Videau P."/>
        </authorList>
    </citation>
    <scope>NUCLEOTIDE SEQUENCE [LARGE SCALE GENOMIC DNA]</scope>
    <source>
        <strain evidence="1 2">JC2043</strain>
    </source>
</reference>
<organism evidence="1 2">
    <name type="scientific">Fluctibacter halophilus</name>
    <dbReference type="NCBI Taxonomy" id="226011"/>
    <lineage>
        <taxon>Bacteria</taxon>
        <taxon>Pseudomonadati</taxon>
        <taxon>Pseudomonadota</taxon>
        <taxon>Gammaproteobacteria</taxon>
        <taxon>Alteromonadales</taxon>
        <taxon>Alteromonadaceae</taxon>
        <taxon>Fluctibacter</taxon>
    </lineage>
</organism>
<dbReference type="RefSeq" id="WP_229157351.1">
    <property type="nucleotide sequence ID" value="NZ_JAJEWP010000001.1"/>
</dbReference>
<dbReference type="Pfam" id="PF11993">
    <property type="entry name" value="VC2046"/>
    <property type="match status" value="1"/>
</dbReference>
<proteinExistence type="predicted"/>
<keyword evidence="2" id="KW-1185">Reference proteome</keyword>
<name>A0ABS8G899_9ALTE</name>
<sequence length="159" mass="17770">MTDNITLEQLQRDLEWSCTLNRSVGDGARFSLLLSMLQQNVMERPALTPQTPETLSLPLPENPYRRAPLSASEDTAIHLSNAAQLAQQSAADARLYLSMHPEPLSLYNDAKRISDEVRVNCDWYTQQRLAGEAPAHTIEEDATQLHDILQQLEAEMAAA</sequence>
<dbReference type="EMBL" id="JAJEWP010000001">
    <property type="protein sequence ID" value="MCC2615451.1"/>
    <property type="molecule type" value="Genomic_DNA"/>
</dbReference>